<name>A0A3S0S1X5_9GAMM</name>
<keyword evidence="1" id="KW-1133">Transmembrane helix</keyword>
<comment type="caution">
    <text evidence="2">The sequence shown here is derived from an EMBL/GenBank/DDBJ whole genome shotgun (WGS) entry which is preliminary data.</text>
</comment>
<feature type="transmembrane region" description="Helical" evidence="1">
    <location>
        <begin position="46"/>
        <end position="66"/>
    </location>
</feature>
<evidence type="ECO:0000313" key="3">
    <source>
        <dbReference type="Proteomes" id="UP000274358"/>
    </source>
</evidence>
<keyword evidence="3" id="KW-1185">Reference proteome</keyword>
<feature type="transmembrane region" description="Helical" evidence="1">
    <location>
        <begin position="105"/>
        <end position="128"/>
    </location>
</feature>
<organism evidence="2 3">
    <name type="scientific">Dyella choica</name>
    <dbReference type="NCBI Taxonomy" id="1927959"/>
    <lineage>
        <taxon>Bacteria</taxon>
        <taxon>Pseudomonadati</taxon>
        <taxon>Pseudomonadota</taxon>
        <taxon>Gammaproteobacteria</taxon>
        <taxon>Lysobacterales</taxon>
        <taxon>Rhodanobacteraceae</taxon>
        <taxon>Dyella</taxon>
    </lineage>
</organism>
<dbReference type="EMBL" id="RYYV01000003">
    <property type="protein sequence ID" value="RUL78212.1"/>
    <property type="molecule type" value="Genomic_DNA"/>
</dbReference>
<proteinExistence type="predicted"/>
<evidence type="ECO:0000313" key="2">
    <source>
        <dbReference type="EMBL" id="RUL78212.1"/>
    </source>
</evidence>
<keyword evidence="1" id="KW-0812">Transmembrane</keyword>
<sequence>MKPWLASTRAVAAGVIVTALTSIGTDAVLRAAGILPSEPRLMSDSLFALAAAYRAVFTVAGGYVTARLALSRPMQHAWILAGIGVVAGLAGVVAYYAIGGGKLGPVWYAIVIPVEVIPCVWLGGLLAVSRRSSARAS</sequence>
<keyword evidence="1" id="KW-0472">Membrane</keyword>
<dbReference type="Proteomes" id="UP000274358">
    <property type="component" value="Unassembled WGS sequence"/>
</dbReference>
<evidence type="ECO:0000256" key="1">
    <source>
        <dbReference type="SAM" id="Phobius"/>
    </source>
</evidence>
<reference evidence="2 3" key="1">
    <citation type="submission" date="2018-12" db="EMBL/GenBank/DDBJ databases">
        <title>Dyella dinghuensis sp. nov. DHOA06 and Dyella choica sp. nov. 4M-K27, isolated from forest soil.</title>
        <authorList>
            <person name="Qiu L.-H."/>
            <person name="Gao Z.-H."/>
        </authorList>
    </citation>
    <scope>NUCLEOTIDE SEQUENCE [LARGE SCALE GENOMIC DNA]</scope>
    <source>
        <strain evidence="2 3">4M-K27</strain>
    </source>
</reference>
<accession>A0A3S0S1X5</accession>
<dbReference type="OrthoDB" id="343256at2"/>
<protein>
    <submittedName>
        <fullName evidence="2">Uncharacterized protein</fullName>
    </submittedName>
</protein>
<dbReference type="AlphaFoldDB" id="A0A3S0S1X5"/>
<feature type="transmembrane region" description="Helical" evidence="1">
    <location>
        <begin position="78"/>
        <end position="99"/>
    </location>
</feature>
<dbReference type="RefSeq" id="WP_126683648.1">
    <property type="nucleotide sequence ID" value="NZ_RYYV01000003.1"/>
</dbReference>
<gene>
    <name evidence="2" type="ORF">EKH80_05070</name>
</gene>